<evidence type="ECO:0000259" key="13">
    <source>
        <dbReference type="Pfam" id="PF02875"/>
    </source>
</evidence>
<dbReference type="GO" id="GO:0008766">
    <property type="term" value="F:UDP-N-acetylmuramoylalanyl-D-glutamyl-2,6-diaminopimelate-D-alanyl-D-alanine ligase activity"/>
    <property type="evidence" value="ECO:0007669"/>
    <property type="project" value="RHEA"/>
</dbReference>
<dbReference type="Gene3D" id="3.90.190.20">
    <property type="entry name" value="Mur ligase, C-terminal domain"/>
    <property type="match status" value="1"/>
</dbReference>
<name>A0A1I1GMK7_9BACT</name>
<dbReference type="PANTHER" id="PTHR43024:SF1">
    <property type="entry name" value="UDP-N-ACETYLMURAMOYL-TRIPEPTIDE--D-ALANYL-D-ALANINE LIGASE"/>
    <property type="match status" value="1"/>
</dbReference>
<dbReference type="Pfam" id="PF08245">
    <property type="entry name" value="Mur_ligase_M"/>
    <property type="match status" value="1"/>
</dbReference>
<feature type="domain" description="Mur ligase N-terminal catalytic" evidence="12">
    <location>
        <begin position="14"/>
        <end position="58"/>
    </location>
</feature>
<evidence type="ECO:0000256" key="2">
    <source>
        <dbReference type="ARBA" id="ARBA00022598"/>
    </source>
</evidence>
<dbReference type="GO" id="GO:0051301">
    <property type="term" value="P:cell division"/>
    <property type="evidence" value="ECO:0007669"/>
    <property type="project" value="UniProtKB-KW"/>
</dbReference>
<dbReference type="GO" id="GO:0047480">
    <property type="term" value="F:UDP-N-acetylmuramoyl-tripeptide-D-alanyl-D-alanine ligase activity"/>
    <property type="evidence" value="ECO:0007669"/>
    <property type="project" value="UniProtKB-UniRule"/>
</dbReference>
<keyword evidence="7 10" id="KW-0573">Peptidoglycan synthesis</keyword>
<evidence type="ECO:0000256" key="5">
    <source>
        <dbReference type="ARBA" id="ARBA00022840"/>
    </source>
</evidence>
<protein>
    <recommendedName>
        <fullName evidence="10 11">UDP-N-acetylmuramoyl-tripeptide--D-alanyl-D-alanine ligase</fullName>
        <ecNumber evidence="10 11">6.3.2.10</ecNumber>
    </recommendedName>
    <alternativeName>
        <fullName evidence="10">D-alanyl-D-alanine-adding enzyme</fullName>
    </alternativeName>
</protein>
<sequence>MDLYKYYSSCGGVVSTDTRSIAKGSLFFALRGANFDGNRFALEAIEKGASYAVVDDAQLKDQPRCLYVPDVLAALQGLARQHSRLLNIPIIAVGGSNGKTTTKELIAKVLSKKYQTFATRGNLNNHIGVPLSLLSIGVEIEIAVIEMGANGPNEIALLCEIAEPSHGVITNIGRDHLEGFGSIEGVAKANSELYYYLLNNDGVAFVNTQEEYLSRMASRFSEYVSYPAEKDYYTCKLHNADMFLQVQAANGDIIQTQMIGAYNFNNIATALCIGKYFGVPDEAAHAAVAEYVPSNNRSQLLRTAHNTVILDAYNANPSSMKVSVENFAQMRVNGQKVLVLGDMFELGNDSESEHRALGQLIGQHSFDMVCLCGEAMKSAQAVLPQAVYFPTRQSLESFFTVYPVQNAYVLLKGSRGMSLEKLVPLL</sequence>
<evidence type="ECO:0000256" key="1">
    <source>
        <dbReference type="ARBA" id="ARBA00022490"/>
    </source>
</evidence>
<reference evidence="15 16" key="1">
    <citation type="submission" date="2016-10" db="EMBL/GenBank/DDBJ databases">
        <authorList>
            <person name="de Groot N.N."/>
        </authorList>
    </citation>
    <scope>NUCLEOTIDE SEQUENCE [LARGE SCALE GENOMIC DNA]</scope>
    <source>
        <strain evidence="15 16">DSM 6793</strain>
    </source>
</reference>
<keyword evidence="16" id="KW-1185">Reference proteome</keyword>
<evidence type="ECO:0000313" key="15">
    <source>
        <dbReference type="EMBL" id="SFC12512.1"/>
    </source>
</evidence>
<dbReference type="InterPro" id="IPR035911">
    <property type="entry name" value="MurE/MurF_N"/>
</dbReference>
<dbReference type="InterPro" id="IPR036615">
    <property type="entry name" value="Mur_ligase_C_dom_sf"/>
</dbReference>
<keyword evidence="6 10" id="KW-0133">Cell shape</keyword>
<dbReference type="InterPro" id="IPR005863">
    <property type="entry name" value="UDP-N-AcMur_synth"/>
</dbReference>
<accession>A0A1I1GMK7</accession>
<evidence type="ECO:0000256" key="8">
    <source>
        <dbReference type="ARBA" id="ARBA00023306"/>
    </source>
</evidence>
<comment type="subcellular location">
    <subcellularLocation>
        <location evidence="10 11">Cytoplasm</location>
    </subcellularLocation>
</comment>
<dbReference type="GO" id="GO:0005737">
    <property type="term" value="C:cytoplasm"/>
    <property type="evidence" value="ECO:0007669"/>
    <property type="project" value="UniProtKB-SubCell"/>
</dbReference>
<evidence type="ECO:0000256" key="7">
    <source>
        <dbReference type="ARBA" id="ARBA00022984"/>
    </source>
</evidence>
<dbReference type="InterPro" id="IPR000713">
    <property type="entry name" value="Mur_ligase_N"/>
</dbReference>
<dbReference type="EC" id="6.3.2.10" evidence="10 11"/>
<evidence type="ECO:0000256" key="10">
    <source>
        <dbReference type="HAMAP-Rule" id="MF_02019"/>
    </source>
</evidence>
<dbReference type="AlphaFoldDB" id="A0A1I1GMK7"/>
<feature type="binding site" evidence="10">
    <location>
        <begin position="95"/>
        <end position="101"/>
    </location>
    <ligand>
        <name>ATP</name>
        <dbReference type="ChEBI" id="CHEBI:30616"/>
    </ligand>
</feature>
<evidence type="ECO:0000259" key="14">
    <source>
        <dbReference type="Pfam" id="PF08245"/>
    </source>
</evidence>
<dbReference type="NCBIfam" id="TIGR01143">
    <property type="entry name" value="murF"/>
    <property type="match status" value="1"/>
</dbReference>
<evidence type="ECO:0000256" key="9">
    <source>
        <dbReference type="ARBA" id="ARBA00023316"/>
    </source>
</evidence>
<keyword evidence="5 10" id="KW-0067">ATP-binding</keyword>
<dbReference type="STRING" id="927664.SAMN05421780_10310"/>
<dbReference type="InterPro" id="IPR036565">
    <property type="entry name" value="Mur-like_cat_sf"/>
</dbReference>
<dbReference type="HAMAP" id="MF_02019">
    <property type="entry name" value="MurF"/>
    <property type="match status" value="1"/>
</dbReference>
<feature type="domain" description="Mur ligase central" evidence="14">
    <location>
        <begin position="93"/>
        <end position="273"/>
    </location>
</feature>
<evidence type="ECO:0000313" key="16">
    <source>
        <dbReference type="Proteomes" id="UP000199514"/>
    </source>
</evidence>
<dbReference type="InterPro" id="IPR013221">
    <property type="entry name" value="Mur_ligase_cen"/>
</dbReference>
<dbReference type="InterPro" id="IPR004101">
    <property type="entry name" value="Mur_ligase_C"/>
</dbReference>
<dbReference type="InterPro" id="IPR051046">
    <property type="entry name" value="MurCDEF_CellWall_CoF430Synth"/>
</dbReference>
<keyword evidence="2 10" id="KW-0436">Ligase</keyword>
<dbReference type="EMBL" id="FOLE01000003">
    <property type="protein sequence ID" value="SFC12512.1"/>
    <property type="molecule type" value="Genomic_DNA"/>
</dbReference>
<dbReference type="OrthoDB" id="9801978at2"/>
<dbReference type="Pfam" id="PF01225">
    <property type="entry name" value="Mur_ligase"/>
    <property type="match status" value="1"/>
</dbReference>
<dbReference type="Gene3D" id="3.40.1190.10">
    <property type="entry name" value="Mur-like, catalytic domain"/>
    <property type="match status" value="1"/>
</dbReference>
<keyword evidence="3 10" id="KW-0132">Cell division</keyword>
<dbReference type="RefSeq" id="WP_091509553.1">
    <property type="nucleotide sequence ID" value="NZ_FOLE01000003.1"/>
</dbReference>
<proteinExistence type="inferred from homology"/>
<keyword evidence="8 10" id="KW-0131">Cell cycle</keyword>
<keyword evidence="4 10" id="KW-0547">Nucleotide-binding</keyword>
<evidence type="ECO:0000256" key="4">
    <source>
        <dbReference type="ARBA" id="ARBA00022741"/>
    </source>
</evidence>
<evidence type="ECO:0000259" key="12">
    <source>
        <dbReference type="Pfam" id="PF01225"/>
    </source>
</evidence>
<dbReference type="Pfam" id="PF02875">
    <property type="entry name" value="Mur_ligase_C"/>
    <property type="match status" value="1"/>
</dbReference>
<comment type="catalytic activity">
    <reaction evidence="10 11">
        <text>D-alanyl-D-alanine + UDP-N-acetyl-alpha-D-muramoyl-L-alanyl-gamma-D-glutamyl-meso-2,6-diaminopimelate + ATP = UDP-N-acetyl-alpha-D-muramoyl-L-alanyl-gamma-D-glutamyl-meso-2,6-diaminopimeloyl-D-alanyl-D-alanine + ADP + phosphate + H(+)</text>
        <dbReference type="Rhea" id="RHEA:28374"/>
        <dbReference type="ChEBI" id="CHEBI:15378"/>
        <dbReference type="ChEBI" id="CHEBI:30616"/>
        <dbReference type="ChEBI" id="CHEBI:43474"/>
        <dbReference type="ChEBI" id="CHEBI:57822"/>
        <dbReference type="ChEBI" id="CHEBI:61386"/>
        <dbReference type="ChEBI" id="CHEBI:83905"/>
        <dbReference type="ChEBI" id="CHEBI:456216"/>
        <dbReference type="EC" id="6.3.2.10"/>
    </reaction>
</comment>
<dbReference type="GO" id="GO:0008360">
    <property type="term" value="P:regulation of cell shape"/>
    <property type="evidence" value="ECO:0007669"/>
    <property type="project" value="UniProtKB-KW"/>
</dbReference>
<dbReference type="UniPathway" id="UPA00219"/>
<organism evidence="15 16">
    <name type="scientific">Flexibacter flexilis DSM 6793</name>
    <dbReference type="NCBI Taxonomy" id="927664"/>
    <lineage>
        <taxon>Bacteria</taxon>
        <taxon>Pseudomonadati</taxon>
        <taxon>Bacteroidota</taxon>
        <taxon>Cytophagia</taxon>
        <taxon>Cytophagales</taxon>
        <taxon>Flexibacteraceae</taxon>
        <taxon>Flexibacter</taxon>
    </lineage>
</organism>
<evidence type="ECO:0000256" key="11">
    <source>
        <dbReference type="RuleBase" id="RU004136"/>
    </source>
</evidence>
<dbReference type="SUPFAM" id="SSF63418">
    <property type="entry name" value="MurE/MurF N-terminal domain"/>
    <property type="match status" value="1"/>
</dbReference>
<comment type="similarity">
    <text evidence="10">Belongs to the MurCDEF family. MurF subfamily.</text>
</comment>
<evidence type="ECO:0000256" key="6">
    <source>
        <dbReference type="ARBA" id="ARBA00022960"/>
    </source>
</evidence>
<dbReference type="GO" id="GO:0009252">
    <property type="term" value="P:peptidoglycan biosynthetic process"/>
    <property type="evidence" value="ECO:0007669"/>
    <property type="project" value="UniProtKB-UniRule"/>
</dbReference>
<dbReference type="GO" id="GO:0071555">
    <property type="term" value="P:cell wall organization"/>
    <property type="evidence" value="ECO:0007669"/>
    <property type="project" value="UniProtKB-KW"/>
</dbReference>
<gene>
    <name evidence="10" type="primary">murF</name>
    <name evidence="15" type="ORF">SAMN05421780_10310</name>
</gene>
<dbReference type="Gene3D" id="3.40.1390.10">
    <property type="entry name" value="MurE/MurF, N-terminal domain"/>
    <property type="match status" value="1"/>
</dbReference>
<dbReference type="SUPFAM" id="SSF53244">
    <property type="entry name" value="MurD-like peptide ligases, peptide-binding domain"/>
    <property type="match status" value="1"/>
</dbReference>
<dbReference type="SUPFAM" id="SSF53623">
    <property type="entry name" value="MurD-like peptide ligases, catalytic domain"/>
    <property type="match status" value="1"/>
</dbReference>
<feature type="domain" description="Mur ligase C-terminal" evidence="13">
    <location>
        <begin position="297"/>
        <end position="415"/>
    </location>
</feature>
<evidence type="ECO:0000256" key="3">
    <source>
        <dbReference type="ARBA" id="ARBA00022618"/>
    </source>
</evidence>
<keyword evidence="9 10" id="KW-0961">Cell wall biogenesis/degradation</keyword>
<comment type="function">
    <text evidence="10 11">Involved in cell wall formation. Catalyzes the final step in the synthesis of UDP-N-acetylmuramoyl-pentapeptide, the precursor of murein.</text>
</comment>
<keyword evidence="1 10" id="KW-0963">Cytoplasm</keyword>
<comment type="pathway">
    <text evidence="10 11">Cell wall biogenesis; peptidoglycan biosynthesis.</text>
</comment>
<dbReference type="Proteomes" id="UP000199514">
    <property type="component" value="Unassembled WGS sequence"/>
</dbReference>
<dbReference type="PANTHER" id="PTHR43024">
    <property type="entry name" value="UDP-N-ACETYLMURAMOYL-TRIPEPTIDE--D-ALANYL-D-ALANINE LIGASE"/>
    <property type="match status" value="1"/>
</dbReference>
<dbReference type="GO" id="GO:0005524">
    <property type="term" value="F:ATP binding"/>
    <property type="evidence" value="ECO:0007669"/>
    <property type="project" value="UniProtKB-UniRule"/>
</dbReference>